<dbReference type="RefSeq" id="XP_019012958.1">
    <property type="nucleotide sequence ID" value="XM_019154218.1"/>
</dbReference>
<dbReference type="KEGG" id="kpin:30170823"/>
<organism evidence="1">
    <name type="scientific">Kwoniella pini CBS 10737</name>
    <dbReference type="NCBI Taxonomy" id="1296096"/>
    <lineage>
        <taxon>Eukaryota</taxon>
        <taxon>Fungi</taxon>
        <taxon>Dikarya</taxon>
        <taxon>Basidiomycota</taxon>
        <taxon>Agaricomycotina</taxon>
        <taxon>Tremellomycetes</taxon>
        <taxon>Tremellales</taxon>
        <taxon>Cryptococcaceae</taxon>
        <taxon>Kwoniella</taxon>
    </lineage>
</organism>
<protein>
    <submittedName>
        <fullName evidence="1">Uncharacterized protein</fullName>
    </submittedName>
</protein>
<reference evidence="1" key="1">
    <citation type="submission" date="2013-07" db="EMBL/GenBank/DDBJ databases">
        <title>The Genome Sequence of Cryptococcus pinus CBS10737.</title>
        <authorList>
            <consortium name="The Broad Institute Genome Sequencing Platform"/>
            <person name="Cuomo C."/>
            <person name="Litvintseva A."/>
            <person name="Chen Y."/>
            <person name="Heitman J."/>
            <person name="Sun S."/>
            <person name="Springer D."/>
            <person name="Dromer F."/>
            <person name="Young S.K."/>
            <person name="Zeng Q."/>
            <person name="Gargeya S."/>
            <person name="Fitzgerald M."/>
            <person name="Abouelleil A."/>
            <person name="Alvarado L."/>
            <person name="Berlin A.M."/>
            <person name="Chapman S.B."/>
            <person name="Dewar J."/>
            <person name="Goldberg J."/>
            <person name="Griggs A."/>
            <person name="Gujja S."/>
            <person name="Hansen M."/>
            <person name="Howarth C."/>
            <person name="Imamovic A."/>
            <person name="Larimer J."/>
            <person name="McCowan C."/>
            <person name="Murphy C."/>
            <person name="Pearson M."/>
            <person name="Priest M."/>
            <person name="Roberts A."/>
            <person name="Saif S."/>
            <person name="Shea T."/>
            <person name="Sykes S."/>
            <person name="Wortman J."/>
            <person name="Nusbaum C."/>
            <person name="Birren B."/>
        </authorList>
    </citation>
    <scope>NUCLEOTIDE SEQUENCE [LARGE SCALE GENOMIC DNA]</scope>
    <source>
        <strain evidence="1">CBS 10737</strain>
    </source>
</reference>
<keyword evidence="3" id="KW-1185">Reference proteome</keyword>
<dbReference type="EMBL" id="KV700115">
    <property type="protein sequence ID" value="OCF51739.1"/>
    <property type="molecule type" value="Genomic_DNA"/>
</dbReference>
<dbReference type="Proteomes" id="UP000094020">
    <property type="component" value="Chromosome 6"/>
</dbReference>
<reference evidence="2" key="2">
    <citation type="submission" date="2013-07" db="EMBL/GenBank/DDBJ databases">
        <authorList>
            <consortium name="The Broad Institute Genome Sequencing Platform"/>
            <person name="Cuomo C."/>
            <person name="Litvintseva A."/>
            <person name="Chen Y."/>
            <person name="Heitman J."/>
            <person name="Sun S."/>
            <person name="Springer D."/>
            <person name="Dromer F."/>
            <person name="Young S.K."/>
            <person name="Zeng Q."/>
            <person name="Gargeya S."/>
            <person name="Fitzgerald M."/>
            <person name="Abouelleil A."/>
            <person name="Alvarado L."/>
            <person name="Berlin A.M."/>
            <person name="Chapman S.B."/>
            <person name="Dewar J."/>
            <person name="Goldberg J."/>
            <person name="Griggs A."/>
            <person name="Gujja S."/>
            <person name="Hansen M."/>
            <person name="Howarth C."/>
            <person name="Imamovic A."/>
            <person name="Larimer J."/>
            <person name="McCowan C."/>
            <person name="Murphy C."/>
            <person name="Pearson M."/>
            <person name="Priest M."/>
            <person name="Roberts A."/>
            <person name="Saif S."/>
            <person name="Shea T."/>
            <person name="Sykes S."/>
            <person name="Wortman J."/>
            <person name="Nusbaum C."/>
            <person name="Birren B."/>
        </authorList>
    </citation>
    <scope>NUCLEOTIDE SEQUENCE</scope>
    <source>
        <strain evidence="2">CBS 10737</strain>
    </source>
</reference>
<accession>A0A1B9I8B8</accession>
<dbReference type="EMBL" id="CP144524">
    <property type="protein sequence ID" value="WWC70962.1"/>
    <property type="molecule type" value="Genomic_DNA"/>
</dbReference>
<sequence length="88" mass="9101">MSCSGNPSNCSFCGNTETNCAKVEVNGCTTNPKECTVCQGNGCVAKECTGNTATCNACQEGNYKSCRKVQIQSSEAEGIEPARPAPIA</sequence>
<evidence type="ECO:0000313" key="1">
    <source>
        <dbReference type="EMBL" id="OCF51739.1"/>
    </source>
</evidence>
<evidence type="ECO:0000313" key="2">
    <source>
        <dbReference type="EMBL" id="WWC70962.1"/>
    </source>
</evidence>
<evidence type="ECO:0000313" key="3">
    <source>
        <dbReference type="Proteomes" id="UP000094020"/>
    </source>
</evidence>
<dbReference type="AlphaFoldDB" id="A0A1B9I8B8"/>
<name>A0A1B9I8B8_9TREE</name>
<dbReference type="OrthoDB" id="2558413at2759"/>
<reference evidence="2" key="4">
    <citation type="submission" date="2024-02" db="EMBL/GenBank/DDBJ databases">
        <title>Comparative genomics of Cryptococcus and Kwoniella reveals pathogenesis evolution and contrasting modes of karyotype evolution via chromosome fusion or intercentromeric recombination.</title>
        <authorList>
            <person name="Coelho M.A."/>
            <person name="David-Palma M."/>
            <person name="Shea T."/>
            <person name="Bowers K."/>
            <person name="McGinley-Smith S."/>
            <person name="Mohammad A.W."/>
            <person name="Gnirke A."/>
            <person name="Yurkov A.M."/>
            <person name="Nowrousian M."/>
            <person name="Sun S."/>
            <person name="Cuomo C.A."/>
            <person name="Heitman J."/>
        </authorList>
    </citation>
    <scope>NUCLEOTIDE SEQUENCE</scope>
    <source>
        <strain evidence="2">CBS 10737</strain>
    </source>
</reference>
<proteinExistence type="predicted"/>
<reference evidence="1" key="3">
    <citation type="submission" date="2016-07" db="EMBL/GenBank/DDBJ databases">
        <title>Evolution of pathogenesis and genome organization in the Tremellales.</title>
        <authorList>
            <person name="Cuomo C."/>
            <person name="Litvintseva A."/>
            <person name="Heitman J."/>
            <person name="Chen Y."/>
            <person name="Sun S."/>
            <person name="Springer D."/>
            <person name="Dromer F."/>
            <person name="Young S."/>
            <person name="Zeng Q."/>
            <person name="Chapman S."/>
            <person name="Gujja S."/>
            <person name="Saif S."/>
            <person name="Birren B."/>
        </authorList>
    </citation>
    <scope>NUCLEOTIDE SEQUENCE</scope>
    <source>
        <strain evidence="1">CBS 10737</strain>
    </source>
</reference>
<gene>
    <name evidence="1" type="ORF">I206_02454</name>
    <name evidence="2" type="ORF">I206_104914</name>
</gene>
<dbReference type="GeneID" id="30170823"/>